<dbReference type="PROSITE" id="PS00197">
    <property type="entry name" value="2FE2S_FER_1"/>
    <property type="match status" value="1"/>
</dbReference>
<dbReference type="InterPro" id="IPR006058">
    <property type="entry name" value="2Fe2S_fd_BS"/>
</dbReference>
<dbReference type="InterPro" id="IPR025261">
    <property type="entry name" value="Atos-like_cons_dom"/>
</dbReference>
<dbReference type="InterPro" id="IPR012675">
    <property type="entry name" value="Beta-grasp_dom_sf"/>
</dbReference>
<dbReference type="CDD" id="cd00207">
    <property type="entry name" value="fer2"/>
    <property type="match status" value="1"/>
</dbReference>
<dbReference type="EC" id="1.3.5.1" evidence="5 18"/>
<comment type="caution">
    <text evidence="21">The sequence shown here is derived from an EMBL/GenBank/DDBJ whole genome shotgun (WGS) entry which is preliminary data.</text>
</comment>
<dbReference type="Pfam" id="PF13534">
    <property type="entry name" value="Fer4_17"/>
    <property type="match status" value="1"/>
</dbReference>
<keyword evidence="14 18" id="KW-0408">Iron</keyword>
<evidence type="ECO:0000259" key="19">
    <source>
        <dbReference type="PROSITE" id="PS51085"/>
    </source>
</evidence>
<evidence type="ECO:0000256" key="15">
    <source>
        <dbReference type="ARBA" id="ARBA00023014"/>
    </source>
</evidence>
<reference evidence="21 22" key="1">
    <citation type="journal article" date="2018" name="G3 (Bethesda)">
        <title>Phylogenetic and Phylogenomic Definition of Rhizopus Species.</title>
        <authorList>
            <person name="Gryganskyi A.P."/>
            <person name="Golan J."/>
            <person name="Dolatabadi S."/>
            <person name="Mondo S."/>
            <person name="Robb S."/>
            <person name="Idnurm A."/>
            <person name="Muszewska A."/>
            <person name="Steczkiewicz K."/>
            <person name="Masonjones S."/>
            <person name="Liao H.L."/>
            <person name="Gajdeczka M.T."/>
            <person name="Anike F."/>
            <person name="Vuek A."/>
            <person name="Anishchenko I.M."/>
            <person name="Voigt K."/>
            <person name="de Hoog G.S."/>
            <person name="Smith M.E."/>
            <person name="Heitman J."/>
            <person name="Vilgalys R."/>
            <person name="Stajich J.E."/>
        </authorList>
    </citation>
    <scope>NUCLEOTIDE SEQUENCE [LARGE SCALE GENOMIC DNA]</scope>
    <source>
        <strain evidence="21 22">LSU 92-RS-03</strain>
    </source>
</reference>
<keyword evidence="8 18" id="KW-0004">4Fe-4S</keyword>
<dbReference type="UniPathway" id="UPA00223">
    <property type="reaction ID" value="UER01006"/>
</dbReference>
<keyword evidence="18" id="KW-0472">Membrane</keyword>
<keyword evidence="11 18" id="KW-0479">Metal-binding</keyword>
<dbReference type="FunFam" id="1.10.1060.10:FF:000001">
    <property type="entry name" value="Succinate dehydrogenase iron-sulfur subunit SdhB"/>
    <property type="match status" value="1"/>
</dbReference>
<comment type="subunit">
    <text evidence="4">Component of complex II composed of four subunits: a flavoprotein (FP), an iron-sulfur protein (IP), and a cytochrome b composed of a large and a small subunit.</text>
</comment>
<evidence type="ECO:0000256" key="1">
    <source>
        <dbReference type="ARBA" id="ARBA00004443"/>
    </source>
</evidence>
<comment type="catalytic activity">
    <reaction evidence="17">
        <text>a quinone + succinate = fumarate + a quinol</text>
        <dbReference type="Rhea" id="RHEA:40523"/>
        <dbReference type="ChEBI" id="CHEBI:24646"/>
        <dbReference type="ChEBI" id="CHEBI:29806"/>
        <dbReference type="ChEBI" id="CHEBI:30031"/>
        <dbReference type="ChEBI" id="CHEBI:132124"/>
        <dbReference type="EC" id="1.3.5.1"/>
    </reaction>
</comment>
<dbReference type="InterPro" id="IPR033473">
    <property type="entry name" value="Atos-like_C"/>
</dbReference>
<keyword evidence="12" id="KW-0249">Electron transport</keyword>
<comment type="subcellular location">
    <subcellularLocation>
        <location evidence="1 18">Mitochondrion inner membrane</location>
        <topology evidence="1 18">Peripheral membrane protein</topology>
        <orientation evidence="1 18">Matrix side</orientation>
    </subcellularLocation>
</comment>
<dbReference type="SUPFAM" id="SSF46548">
    <property type="entry name" value="alpha-helical ferredoxin"/>
    <property type="match status" value="1"/>
</dbReference>
<dbReference type="SMART" id="SM01177">
    <property type="entry name" value="DUF4210"/>
    <property type="match status" value="1"/>
</dbReference>
<keyword evidence="10 18" id="KW-0001">2Fe-2S</keyword>
<dbReference type="InterPro" id="IPR017900">
    <property type="entry name" value="4Fe4S_Fe_S_CS"/>
</dbReference>
<comment type="cofactor">
    <cofactor evidence="18">
        <name>[2Fe-2S] cluster</name>
        <dbReference type="ChEBI" id="CHEBI:190135"/>
    </cofactor>
    <text evidence="18">Binds 1 [2Fe-2S] cluster.</text>
</comment>
<dbReference type="EMBL" id="PJQM01001107">
    <property type="protein sequence ID" value="RCI03199.1"/>
    <property type="molecule type" value="Genomic_DNA"/>
</dbReference>
<dbReference type="InterPro" id="IPR050573">
    <property type="entry name" value="SDH/FRD_Iron-Sulfur"/>
</dbReference>
<comment type="pathway">
    <text evidence="2 18">Carbohydrate metabolism; tricarboxylic acid cycle; fumarate from succinate (eukaryal route): step 1/1.</text>
</comment>
<dbReference type="GO" id="GO:0009055">
    <property type="term" value="F:electron transfer activity"/>
    <property type="evidence" value="ECO:0007669"/>
    <property type="project" value="InterPro"/>
</dbReference>
<dbReference type="InterPro" id="IPR004489">
    <property type="entry name" value="Succ_DH/fum_Rdtase_Fe-S"/>
</dbReference>
<evidence type="ECO:0000313" key="21">
    <source>
        <dbReference type="EMBL" id="RCI03199.1"/>
    </source>
</evidence>
<evidence type="ECO:0000256" key="7">
    <source>
        <dbReference type="ARBA" id="ARBA00022448"/>
    </source>
</evidence>
<dbReference type="InterPro" id="IPR025192">
    <property type="entry name" value="Succ_DH/fum_Rdtase_N"/>
</dbReference>
<dbReference type="AlphaFoldDB" id="A0A367KM12"/>
<dbReference type="GO" id="GO:0005743">
    <property type="term" value="C:mitochondrial inner membrane"/>
    <property type="evidence" value="ECO:0007669"/>
    <property type="project" value="UniProtKB-SubCell"/>
</dbReference>
<comment type="cofactor">
    <cofactor evidence="18">
        <name>[4Fe-4S] cluster</name>
        <dbReference type="ChEBI" id="CHEBI:49883"/>
    </cofactor>
    <text evidence="18">Binds 1 [4Fe-4S] cluster.</text>
</comment>
<evidence type="ECO:0000256" key="6">
    <source>
        <dbReference type="ARBA" id="ARBA00016766"/>
    </source>
</evidence>
<keyword evidence="18" id="KW-0999">Mitochondrion inner membrane</keyword>
<dbReference type="Gene3D" id="3.10.20.30">
    <property type="match status" value="1"/>
</dbReference>
<evidence type="ECO:0000259" key="20">
    <source>
        <dbReference type="PROSITE" id="PS51379"/>
    </source>
</evidence>
<dbReference type="Pfam" id="PF13085">
    <property type="entry name" value="Fer2_3"/>
    <property type="match status" value="1"/>
</dbReference>
<keyword evidence="18" id="KW-0496">Mitochondrion</keyword>
<keyword evidence="22" id="KW-1185">Reference proteome</keyword>
<dbReference type="GO" id="GO:0022904">
    <property type="term" value="P:respiratory electron transport chain"/>
    <property type="evidence" value="ECO:0007669"/>
    <property type="project" value="TreeGrafter"/>
</dbReference>
<dbReference type="InterPro" id="IPR009051">
    <property type="entry name" value="Helical_ferredxn"/>
</dbReference>
<evidence type="ECO:0000256" key="3">
    <source>
        <dbReference type="ARBA" id="ARBA00009433"/>
    </source>
</evidence>
<dbReference type="Pfam" id="PF13889">
    <property type="entry name" value="Chromosome_seg"/>
    <property type="match status" value="1"/>
</dbReference>
<evidence type="ECO:0000256" key="2">
    <source>
        <dbReference type="ARBA" id="ARBA00004788"/>
    </source>
</evidence>
<dbReference type="GO" id="GO:0051539">
    <property type="term" value="F:4 iron, 4 sulfur cluster binding"/>
    <property type="evidence" value="ECO:0007669"/>
    <property type="project" value="UniProtKB-KW"/>
</dbReference>
<dbReference type="PROSITE" id="PS51379">
    <property type="entry name" value="4FE4S_FER_2"/>
    <property type="match status" value="1"/>
</dbReference>
<feature type="domain" description="2Fe-2S ferredoxin-type" evidence="19">
    <location>
        <begin position="490"/>
        <end position="581"/>
    </location>
</feature>
<dbReference type="PROSITE" id="PS51085">
    <property type="entry name" value="2FE2S_FER_2"/>
    <property type="match status" value="1"/>
</dbReference>
<dbReference type="Pfam" id="PF13915">
    <property type="entry name" value="DUF4210"/>
    <property type="match status" value="1"/>
</dbReference>
<evidence type="ECO:0000256" key="9">
    <source>
        <dbReference type="ARBA" id="ARBA00022532"/>
    </source>
</evidence>
<dbReference type="NCBIfam" id="NF004616">
    <property type="entry name" value="PRK05950.1"/>
    <property type="match status" value="1"/>
</dbReference>
<dbReference type="PANTHER" id="PTHR11921:SF29">
    <property type="entry name" value="SUCCINATE DEHYDROGENASE [UBIQUINONE] IRON-SULFUR SUBUNIT, MITOCHONDRIAL"/>
    <property type="match status" value="1"/>
</dbReference>
<name>A0A367KM12_RHIST</name>
<dbReference type="Proteomes" id="UP000253551">
    <property type="component" value="Unassembled WGS sequence"/>
</dbReference>
<protein>
    <recommendedName>
        <fullName evidence="6 18">Succinate dehydrogenase [ubiquinone] iron-sulfur subunit, mitochondrial</fullName>
        <ecNumber evidence="5 18">1.3.5.1</ecNumber>
    </recommendedName>
</protein>
<sequence>MPIPVMLDPHRLVQTILASRLGHQHCLATQQQHHHHACYFDQSVLNEAGLVINILQMESDILLERWMLSVWHGPQLSFEQEIADFIGEYPLRKDQVYAILFDHDTPSYQCYSAQSIQTTIEFQSDAQLKAKRFQLAGVCIEVIFDQHKPSLVPWQSLSLDPLASNTPVIAIRRLSRLSLSALEEEEEEEKEDDHLTSGYAIPIPTPRMQYTHHHRSTTLAYSTSPTPRHFHEANERRHSLTTDILHHHGSLVGSFEESLLSGRMSSMPSKPITFHCQMGVLGYGNCKPSLKCPPHWSIVFPATFYHLPDHDEDTTTTTPYVGIVDLEEYASQFNQPGYRIPPKGQIQVVVKNPNKTAVKLFLIPYDFTDMPRNTKTFLRQKSYVTEGNKQLLRYAIHLQFCRTDKKRIYLFKTMRIVFANRKADTREKFHVVCEGPKAPFNMSIALQSVKMTLNKRWVSAAVVPLARSFNTSSVPMMASVETKEPNFKTFEIYRWNPDKPAEKPVLQTYKVDLNNCGPMILDALIKIKNEQDATLTFRRSCREGICGSCAMNIEGGNTLACISKINKDTSKPVKIYPLPHMNIVKDLVPDLTHFYKQYKSIEPFLKQRTGPADGKENLQSVEDRKKLDGLYECILCACCSTSCPSYWWNQEEYLGPAVLMQAYRWMIDSRDQFGPQRREKLQNKMSLYRCHTIMNCSKTCPKGLQPGAAIAKIKLMMATE</sequence>
<evidence type="ECO:0000256" key="5">
    <source>
        <dbReference type="ARBA" id="ARBA00012792"/>
    </source>
</evidence>
<dbReference type="GO" id="GO:0008177">
    <property type="term" value="F:succinate dehydrogenase (quinone) activity"/>
    <property type="evidence" value="ECO:0007669"/>
    <property type="project" value="UniProtKB-EC"/>
</dbReference>
<dbReference type="InterPro" id="IPR036010">
    <property type="entry name" value="2Fe-2S_ferredoxin-like_sf"/>
</dbReference>
<dbReference type="InterPro" id="IPR001041">
    <property type="entry name" value="2Fe-2S_ferredoxin-type"/>
</dbReference>
<dbReference type="GO" id="GO:0046872">
    <property type="term" value="F:metal ion binding"/>
    <property type="evidence" value="ECO:0007669"/>
    <property type="project" value="UniProtKB-KW"/>
</dbReference>
<dbReference type="OrthoDB" id="8625101at2759"/>
<keyword evidence="13" id="KW-0560">Oxidoreductase</keyword>
<keyword evidence="15 18" id="KW-0411">Iron-sulfur</keyword>
<evidence type="ECO:0000256" key="16">
    <source>
        <dbReference type="ARBA" id="ARBA00023291"/>
    </source>
</evidence>
<dbReference type="PANTHER" id="PTHR11921">
    <property type="entry name" value="SUCCINATE DEHYDROGENASE IRON-SULFUR PROTEIN"/>
    <property type="match status" value="1"/>
</dbReference>
<evidence type="ECO:0000256" key="12">
    <source>
        <dbReference type="ARBA" id="ARBA00022982"/>
    </source>
</evidence>
<dbReference type="PROSITE" id="PS00198">
    <property type="entry name" value="4FE4S_FER_1"/>
    <property type="match status" value="1"/>
</dbReference>
<dbReference type="GO" id="GO:0051538">
    <property type="term" value="F:3 iron, 4 sulfur cluster binding"/>
    <property type="evidence" value="ECO:0007669"/>
    <property type="project" value="UniProtKB-KW"/>
</dbReference>
<comment type="cofactor">
    <cofactor evidence="18">
        <name>[3Fe-4S] cluster</name>
        <dbReference type="ChEBI" id="CHEBI:21137"/>
    </cofactor>
    <text evidence="18">Binds 1 [3Fe-4S] cluster.</text>
</comment>
<keyword evidence="9" id="KW-0816">Tricarboxylic acid cycle</keyword>
<organism evidence="21 22">
    <name type="scientific">Rhizopus stolonifer</name>
    <name type="common">Rhizopus nigricans</name>
    <dbReference type="NCBI Taxonomy" id="4846"/>
    <lineage>
        <taxon>Eukaryota</taxon>
        <taxon>Fungi</taxon>
        <taxon>Fungi incertae sedis</taxon>
        <taxon>Mucoromycota</taxon>
        <taxon>Mucoromycotina</taxon>
        <taxon>Mucoromycetes</taxon>
        <taxon>Mucorales</taxon>
        <taxon>Mucorineae</taxon>
        <taxon>Rhizopodaceae</taxon>
        <taxon>Rhizopus</taxon>
    </lineage>
</organism>
<dbReference type="GO" id="GO:0006099">
    <property type="term" value="P:tricarboxylic acid cycle"/>
    <property type="evidence" value="ECO:0007669"/>
    <property type="project" value="UniProtKB-UniPathway"/>
</dbReference>
<evidence type="ECO:0000256" key="4">
    <source>
        <dbReference type="ARBA" id="ARBA00011421"/>
    </source>
</evidence>
<evidence type="ECO:0000256" key="11">
    <source>
        <dbReference type="ARBA" id="ARBA00022723"/>
    </source>
</evidence>
<accession>A0A367KM12</accession>
<proteinExistence type="inferred from homology"/>
<keyword evidence="7" id="KW-0813">Transport</keyword>
<comment type="function">
    <text evidence="18">Iron-sulfur protein (IP) subunit of succinate dehydrogenase (SDH) that is involved in complex II of the mitochondrial electron transport chain and is responsible for transferring electrons from succinate to ubiquinone (coenzyme Q).</text>
</comment>
<gene>
    <name evidence="21" type="primary">SDH2_1</name>
    <name evidence="21" type="ORF">CU098_008062</name>
</gene>
<dbReference type="STRING" id="4846.A0A367KM12"/>
<evidence type="ECO:0000256" key="13">
    <source>
        <dbReference type="ARBA" id="ARBA00023002"/>
    </source>
</evidence>
<evidence type="ECO:0000256" key="8">
    <source>
        <dbReference type="ARBA" id="ARBA00022485"/>
    </source>
</evidence>
<evidence type="ECO:0000256" key="17">
    <source>
        <dbReference type="ARBA" id="ARBA00049220"/>
    </source>
</evidence>
<dbReference type="InterPro" id="IPR017896">
    <property type="entry name" value="4Fe4S_Fe-S-bd"/>
</dbReference>
<evidence type="ECO:0000313" key="22">
    <source>
        <dbReference type="Proteomes" id="UP000253551"/>
    </source>
</evidence>
<evidence type="ECO:0000256" key="10">
    <source>
        <dbReference type="ARBA" id="ARBA00022714"/>
    </source>
</evidence>
<dbReference type="FunFam" id="3.10.20.30:FF:000007">
    <property type="entry name" value="Succinate dehydrogenase [ubiquinone] iron-sulfur subunit, mitochondrial"/>
    <property type="match status" value="1"/>
</dbReference>
<evidence type="ECO:0000256" key="14">
    <source>
        <dbReference type="ARBA" id="ARBA00023004"/>
    </source>
</evidence>
<comment type="similarity">
    <text evidence="3 18">Belongs to the succinate dehydrogenase/fumarate reductase iron-sulfur protein family.</text>
</comment>
<feature type="domain" description="4Fe-4S ferredoxin-type" evidence="20">
    <location>
        <begin position="623"/>
        <end position="653"/>
    </location>
</feature>
<evidence type="ECO:0000256" key="18">
    <source>
        <dbReference type="RuleBase" id="RU361237"/>
    </source>
</evidence>
<dbReference type="NCBIfam" id="TIGR00384">
    <property type="entry name" value="dhsB"/>
    <property type="match status" value="1"/>
</dbReference>
<dbReference type="Gene3D" id="1.10.1060.10">
    <property type="entry name" value="Alpha-helical ferredoxin"/>
    <property type="match status" value="1"/>
</dbReference>
<dbReference type="GO" id="GO:0051537">
    <property type="term" value="F:2 iron, 2 sulfur cluster binding"/>
    <property type="evidence" value="ECO:0007669"/>
    <property type="project" value="UniProtKB-KW"/>
</dbReference>
<keyword evidence="16 18" id="KW-0003">3Fe-4S</keyword>
<dbReference type="SUPFAM" id="SSF54292">
    <property type="entry name" value="2Fe-2S ferredoxin-like"/>
    <property type="match status" value="1"/>
</dbReference>